<feature type="region of interest" description="Disordered" evidence="2">
    <location>
        <begin position="297"/>
        <end position="323"/>
    </location>
</feature>
<protein>
    <submittedName>
        <fullName evidence="4">UPF0725 protein At3g19520-like</fullName>
    </submittedName>
</protein>
<name>A0ABM0WAW5_CAMSA</name>
<dbReference type="InterPro" id="IPR006462">
    <property type="entry name" value="MS5"/>
</dbReference>
<dbReference type="PANTHER" id="PTHR31260:SF77">
    <property type="entry name" value="(RAPE) HYPOTHETICAL PROTEIN"/>
    <property type="match status" value="1"/>
</dbReference>
<proteinExistence type="inferred from homology"/>
<sequence>MATPLQRDRRVFLGEQRDYWRSVAETDGFDIDDLEVPSTGGLWSHNCQHPRFRLIDCVPKLYAAVGFHRYNMLKGTNFQYHQLLKYNETMGCVQSLYLTLVAIDPSTKLQKTFQVRVDEKSFGKLDLTCSVARIKDEEEEEVTTHKRFIPHFHGEAAADDFYQGALPDWPSVVDLNNQKRFYLVNESDLLANDWIRLYLELAVSVKFGSIRERDLSKLHILKVAIESKEEDIQPPNGRLQAKSVVVYITFKGLAKAPIGDEIGEHVERNAIVRRVLDERSGYLTLLGGFSIGEKALNTDQPVGGEEALDNEQSSEKRPRLDLT</sequence>
<dbReference type="Pfam" id="PF04776">
    <property type="entry name" value="protein_MS5"/>
    <property type="match status" value="1"/>
</dbReference>
<accession>A0ABM0WAW5</accession>
<comment type="similarity">
    <text evidence="1">Belongs to the UPF0725 (EMB2204) family.</text>
</comment>
<reference evidence="4" key="2">
    <citation type="submission" date="2025-08" db="UniProtKB">
        <authorList>
            <consortium name="RefSeq"/>
        </authorList>
    </citation>
    <scope>IDENTIFICATION</scope>
    <source>
        <tissue evidence="4">Leaf</tissue>
    </source>
</reference>
<evidence type="ECO:0000313" key="4">
    <source>
        <dbReference type="RefSeq" id="XP_010468290.1"/>
    </source>
</evidence>
<dbReference type="NCBIfam" id="TIGR01572">
    <property type="entry name" value="A_thl_para_3677"/>
    <property type="match status" value="1"/>
</dbReference>
<feature type="compositionally biased region" description="Basic and acidic residues" evidence="2">
    <location>
        <begin position="313"/>
        <end position="323"/>
    </location>
</feature>
<keyword evidence="3" id="KW-1185">Reference proteome</keyword>
<reference evidence="3" key="1">
    <citation type="journal article" date="2014" name="Nat. Commun.">
        <title>The emerging biofuel crop Camelina sativa retains a highly undifferentiated hexaploid genome structure.</title>
        <authorList>
            <person name="Kagale S."/>
            <person name="Koh C."/>
            <person name="Nixon J."/>
            <person name="Bollina V."/>
            <person name="Clarke W.E."/>
            <person name="Tuteja R."/>
            <person name="Spillane C."/>
            <person name="Robinson S.J."/>
            <person name="Links M.G."/>
            <person name="Clarke C."/>
            <person name="Higgins E.E."/>
            <person name="Huebert T."/>
            <person name="Sharpe A.G."/>
            <person name="Parkin I.A."/>
        </authorList>
    </citation>
    <scope>NUCLEOTIDE SEQUENCE [LARGE SCALE GENOMIC DNA]</scope>
    <source>
        <strain evidence="3">cv. DH55</strain>
    </source>
</reference>
<gene>
    <name evidence="4" type="primary">LOC104748327</name>
</gene>
<dbReference type="RefSeq" id="XP_010468290.1">
    <property type="nucleotide sequence ID" value="XM_010469988.1"/>
</dbReference>
<evidence type="ECO:0000256" key="2">
    <source>
        <dbReference type="SAM" id="MobiDB-lite"/>
    </source>
</evidence>
<evidence type="ECO:0000256" key="1">
    <source>
        <dbReference type="ARBA" id="ARBA00043961"/>
    </source>
</evidence>
<dbReference type="Proteomes" id="UP000694864">
    <property type="component" value="Chromosome 15"/>
</dbReference>
<dbReference type="PANTHER" id="PTHR31260">
    <property type="entry name" value="CYSTATIN/MONELLIN SUPERFAMILY PROTEIN"/>
    <property type="match status" value="1"/>
</dbReference>
<evidence type="ECO:0000313" key="3">
    <source>
        <dbReference type="Proteomes" id="UP000694864"/>
    </source>
</evidence>
<organism evidence="3 4">
    <name type="scientific">Camelina sativa</name>
    <name type="common">False flax</name>
    <name type="synonym">Myagrum sativum</name>
    <dbReference type="NCBI Taxonomy" id="90675"/>
    <lineage>
        <taxon>Eukaryota</taxon>
        <taxon>Viridiplantae</taxon>
        <taxon>Streptophyta</taxon>
        <taxon>Embryophyta</taxon>
        <taxon>Tracheophyta</taxon>
        <taxon>Spermatophyta</taxon>
        <taxon>Magnoliopsida</taxon>
        <taxon>eudicotyledons</taxon>
        <taxon>Gunneridae</taxon>
        <taxon>Pentapetalae</taxon>
        <taxon>rosids</taxon>
        <taxon>malvids</taxon>
        <taxon>Brassicales</taxon>
        <taxon>Brassicaceae</taxon>
        <taxon>Camelineae</taxon>
        <taxon>Camelina</taxon>
    </lineage>
</organism>
<dbReference type="GeneID" id="104748327"/>